<dbReference type="PROSITE" id="PS00122">
    <property type="entry name" value="CARBOXYLESTERASE_B_1"/>
    <property type="match status" value="1"/>
</dbReference>
<name>A0ABW7EZ90_9BURK</name>
<evidence type="ECO:0000256" key="1">
    <source>
        <dbReference type="ARBA" id="ARBA00005964"/>
    </source>
</evidence>
<feature type="domain" description="Carboxylesterase type B" evidence="5">
    <location>
        <begin position="14"/>
        <end position="352"/>
    </location>
</feature>
<dbReference type="EC" id="3.1.1.-" evidence="3"/>
<feature type="region of interest" description="Disordered" evidence="4">
    <location>
        <begin position="1"/>
        <end position="29"/>
    </location>
</feature>
<dbReference type="InterPro" id="IPR050309">
    <property type="entry name" value="Type-B_Carboxylest/Lipase"/>
</dbReference>
<dbReference type="InterPro" id="IPR002018">
    <property type="entry name" value="CarbesteraseB"/>
</dbReference>
<evidence type="ECO:0000313" key="7">
    <source>
        <dbReference type="Proteomes" id="UP001606210"/>
    </source>
</evidence>
<dbReference type="RefSeq" id="WP_394477089.1">
    <property type="nucleotide sequence ID" value="NZ_JBIGHV010000002.1"/>
</dbReference>
<evidence type="ECO:0000256" key="4">
    <source>
        <dbReference type="SAM" id="MobiDB-lite"/>
    </source>
</evidence>
<evidence type="ECO:0000313" key="6">
    <source>
        <dbReference type="EMBL" id="MFG6429551.1"/>
    </source>
</evidence>
<dbReference type="PANTHER" id="PTHR11559">
    <property type="entry name" value="CARBOXYLESTERASE"/>
    <property type="match status" value="1"/>
</dbReference>
<dbReference type="EMBL" id="JBIGHV010000002">
    <property type="protein sequence ID" value="MFG6429551.1"/>
    <property type="molecule type" value="Genomic_DNA"/>
</dbReference>
<evidence type="ECO:0000256" key="2">
    <source>
        <dbReference type="ARBA" id="ARBA00022801"/>
    </source>
</evidence>
<dbReference type="Proteomes" id="UP001606210">
    <property type="component" value="Unassembled WGS sequence"/>
</dbReference>
<organism evidence="6 7">
    <name type="scientific">Pelomonas parva</name>
    <dbReference type="NCBI Taxonomy" id="3299032"/>
    <lineage>
        <taxon>Bacteria</taxon>
        <taxon>Pseudomonadati</taxon>
        <taxon>Pseudomonadota</taxon>
        <taxon>Betaproteobacteria</taxon>
        <taxon>Burkholderiales</taxon>
        <taxon>Sphaerotilaceae</taxon>
        <taxon>Roseateles</taxon>
    </lineage>
</organism>
<evidence type="ECO:0000256" key="3">
    <source>
        <dbReference type="RuleBase" id="RU361235"/>
    </source>
</evidence>
<keyword evidence="7" id="KW-1185">Reference proteome</keyword>
<dbReference type="Gene3D" id="3.40.50.1820">
    <property type="entry name" value="alpha/beta hydrolase"/>
    <property type="match status" value="1"/>
</dbReference>
<gene>
    <name evidence="6" type="ORF">ACG00Y_06495</name>
</gene>
<dbReference type="Pfam" id="PF00135">
    <property type="entry name" value="COesterase"/>
    <property type="match status" value="1"/>
</dbReference>
<comment type="caution">
    <text evidence="6">The sequence shown here is derived from an EMBL/GenBank/DDBJ whole genome shotgun (WGS) entry which is preliminary data.</text>
</comment>
<protein>
    <recommendedName>
        <fullName evidence="3">Carboxylic ester hydrolase</fullName>
        <ecNumber evidence="3">3.1.1.-</ecNumber>
    </recommendedName>
</protein>
<sequence>MTTPRLPAPFSRRDTPSGTVIGSREPASAGGEVHAWRGLRYAAPPLGPLRWRAPQPAPRWDGELQALGHGAIAPQFAGRIAALPASQHGQVVGDEDCLWLNVFAPVDVEGPLPVMVWIHGGGNAVGTAATFDVARNLAARDRVIVVTVNYRLGVLGWFAHPALQQAPDLSGEDCSGNFALLDLIAALRWVQSHIAAFGGDPGCVTVFGESAGGQQVLMLLASPLAKGLFHRAIAQSPVCESFSRDEAIRGLDSPLDSHRCGSEEVVRRLLARAGLAAAPDDLATWLRSLSPAELLAVHAHGSEGIYLAPRPIRDGVVLPLAPLPELFSQGDWNRVPVLLGSNRDEFRTFLAGKPEHCRLIGGKLPVLKDRAAYRYESGMMSRAWRAHHVDRPADAMLEGGHADVWTYRFDWDEAPAIPFIRPDLLLGAAHAMEQAFAFRDLAGEFDIFQVNTPFNRAGRRALCDAMGSAWTAFARHGRPEVAGGPPWPARRLQGADSLVFDTPRDGGLRMAAMRESLATLQAELEQPSAHSALQRLRCFARLFLWTPLIAGVVDAAAYERLRARLGRSEAAEAFRPVMEI</sequence>
<accession>A0ABW7EZ90</accession>
<comment type="similarity">
    <text evidence="1 3">Belongs to the type-B carboxylesterase/lipase family.</text>
</comment>
<dbReference type="InterPro" id="IPR029058">
    <property type="entry name" value="AB_hydrolase_fold"/>
</dbReference>
<dbReference type="InterPro" id="IPR019826">
    <property type="entry name" value="Carboxylesterase_B_AS"/>
</dbReference>
<dbReference type="SUPFAM" id="SSF53474">
    <property type="entry name" value="alpha/beta-Hydrolases"/>
    <property type="match status" value="1"/>
</dbReference>
<proteinExistence type="inferred from homology"/>
<reference evidence="6 7" key="1">
    <citation type="submission" date="2024-08" db="EMBL/GenBank/DDBJ databases">
        <authorList>
            <person name="Lu H."/>
        </authorList>
    </citation>
    <scope>NUCLEOTIDE SEQUENCE [LARGE SCALE GENOMIC DNA]</scope>
    <source>
        <strain evidence="6 7">LYH14W</strain>
    </source>
</reference>
<evidence type="ECO:0000259" key="5">
    <source>
        <dbReference type="Pfam" id="PF00135"/>
    </source>
</evidence>
<keyword evidence="2 3" id="KW-0378">Hydrolase</keyword>